<evidence type="ECO:0000313" key="8">
    <source>
        <dbReference type="EMBL" id="MRH78619.1"/>
    </source>
</evidence>
<feature type="binding site" evidence="5">
    <location>
        <position position="136"/>
    </location>
    <ligand>
        <name>S-adenosyl-L-methionine</name>
        <dbReference type="ChEBI" id="CHEBI:59789"/>
    </ligand>
</feature>
<evidence type="ECO:0000256" key="1">
    <source>
        <dbReference type="ARBA" id="ARBA00022603"/>
    </source>
</evidence>
<dbReference type="HAMAP" id="MF_02126">
    <property type="entry name" value="RF_methyltr_PrmC"/>
    <property type="match status" value="1"/>
</dbReference>
<dbReference type="InterPro" id="IPR004556">
    <property type="entry name" value="HemK-like"/>
</dbReference>
<dbReference type="CDD" id="cd02440">
    <property type="entry name" value="AdoMet_MTases"/>
    <property type="match status" value="1"/>
</dbReference>
<keyword evidence="3 5" id="KW-0949">S-adenosyl-L-methionine</keyword>
<dbReference type="GO" id="GO:0003676">
    <property type="term" value="F:nucleic acid binding"/>
    <property type="evidence" value="ECO:0007669"/>
    <property type="project" value="InterPro"/>
</dbReference>
<dbReference type="InterPro" id="IPR050320">
    <property type="entry name" value="N5-glutamine_MTase"/>
</dbReference>
<feature type="binding site" evidence="5">
    <location>
        <begin position="113"/>
        <end position="117"/>
    </location>
    <ligand>
        <name>S-adenosyl-L-methionine</name>
        <dbReference type="ChEBI" id="CHEBI:59789"/>
    </ligand>
</feature>
<dbReference type="Pfam" id="PF17827">
    <property type="entry name" value="PrmC_N"/>
    <property type="match status" value="1"/>
</dbReference>
<dbReference type="NCBIfam" id="TIGR00536">
    <property type="entry name" value="hemK_fam"/>
    <property type="match status" value="1"/>
</dbReference>
<comment type="caution">
    <text evidence="8">The sequence shown here is derived from an EMBL/GenBank/DDBJ whole genome shotgun (WGS) entry which is preliminary data.</text>
</comment>
<dbReference type="InterPro" id="IPR002052">
    <property type="entry name" value="DNA_methylase_N6_adenine_CS"/>
</dbReference>
<comment type="function">
    <text evidence="5">Methylates the class 1 translation termination release factors RF1/PrfA and RF2/PrfB on the glutamine residue of the universally conserved GGQ motif.</text>
</comment>
<dbReference type="EC" id="2.1.1.297" evidence="5"/>
<evidence type="ECO:0000259" key="7">
    <source>
        <dbReference type="Pfam" id="PF17827"/>
    </source>
</evidence>
<dbReference type="InterPro" id="IPR007848">
    <property type="entry name" value="Small_mtfrase_dom"/>
</dbReference>
<evidence type="ECO:0000313" key="9">
    <source>
        <dbReference type="Proteomes" id="UP000433788"/>
    </source>
</evidence>
<dbReference type="InterPro" id="IPR029063">
    <property type="entry name" value="SAM-dependent_MTases_sf"/>
</dbReference>
<dbReference type="GO" id="GO:0032259">
    <property type="term" value="P:methylation"/>
    <property type="evidence" value="ECO:0007669"/>
    <property type="project" value="UniProtKB-KW"/>
</dbReference>
<dbReference type="FunFam" id="3.40.50.150:FF:000053">
    <property type="entry name" value="Release factor glutamine methyltransferase"/>
    <property type="match status" value="1"/>
</dbReference>
<dbReference type="Pfam" id="PF05175">
    <property type="entry name" value="MTS"/>
    <property type="match status" value="1"/>
</dbReference>
<evidence type="ECO:0000256" key="5">
    <source>
        <dbReference type="HAMAP-Rule" id="MF_02126"/>
    </source>
</evidence>
<feature type="domain" description="Release factor glutamine methyltransferase N-terminal" evidence="7">
    <location>
        <begin position="4"/>
        <end position="72"/>
    </location>
</feature>
<keyword evidence="2 5" id="KW-0808">Transferase</keyword>
<reference evidence="8 9" key="1">
    <citation type="submission" date="2019-11" db="EMBL/GenBank/DDBJ databases">
        <authorList>
            <person name="Zhang X.Y."/>
        </authorList>
    </citation>
    <scope>NUCLEOTIDE SEQUENCE [LARGE SCALE GENOMIC DNA]</scope>
    <source>
        <strain evidence="8 9">C176</strain>
    </source>
</reference>
<feature type="binding site" evidence="5">
    <location>
        <position position="164"/>
    </location>
    <ligand>
        <name>S-adenosyl-L-methionine</name>
        <dbReference type="ChEBI" id="CHEBI:59789"/>
    </ligand>
</feature>
<accession>A0A6N7QT82</accession>
<dbReference type="NCBIfam" id="TIGR03534">
    <property type="entry name" value="RF_mod_PrmC"/>
    <property type="match status" value="1"/>
</dbReference>
<dbReference type="InterPro" id="IPR019874">
    <property type="entry name" value="RF_methyltr_PrmC"/>
</dbReference>
<dbReference type="Proteomes" id="UP000433788">
    <property type="component" value="Unassembled WGS sequence"/>
</dbReference>
<feature type="binding site" evidence="5">
    <location>
        <position position="179"/>
    </location>
    <ligand>
        <name>S-adenosyl-L-methionine</name>
        <dbReference type="ChEBI" id="CHEBI:59789"/>
    </ligand>
</feature>
<feature type="domain" description="Methyltransferase small" evidence="6">
    <location>
        <begin position="95"/>
        <end position="182"/>
    </location>
</feature>
<organism evidence="8 9">
    <name type="scientific">Spiribacter salilacus</name>
    <dbReference type="NCBI Taxonomy" id="2664894"/>
    <lineage>
        <taxon>Bacteria</taxon>
        <taxon>Pseudomonadati</taxon>
        <taxon>Pseudomonadota</taxon>
        <taxon>Gammaproteobacteria</taxon>
        <taxon>Chromatiales</taxon>
        <taxon>Ectothiorhodospiraceae</taxon>
        <taxon>Spiribacter</taxon>
    </lineage>
</organism>
<comment type="similarity">
    <text evidence="5">Belongs to the protein N5-glutamine methyltransferase family. PrmC subfamily.</text>
</comment>
<feature type="binding site" evidence="5">
    <location>
        <begin position="179"/>
        <end position="182"/>
    </location>
    <ligand>
        <name>substrate</name>
    </ligand>
</feature>
<dbReference type="GO" id="GO:0102559">
    <property type="term" value="F:peptide chain release factor N(5)-glutamine methyltransferase activity"/>
    <property type="evidence" value="ECO:0007669"/>
    <property type="project" value="UniProtKB-EC"/>
</dbReference>
<dbReference type="AlphaFoldDB" id="A0A6N7QT82"/>
<dbReference type="PANTHER" id="PTHR18895:SF74">
    <property type="entry name" value="MTRF1L RELEASE FACTOR GLUTAMINE METHYLTRANSFERASE"/>
    <property type="match status" value="1"/>
</dbReference>
<comment type="catalytic activity">
    <reaction evidence="4 5">
        <text>L-glutaminyl-[peptide chain release factor] + S-adenosyl-L-methionine = N(5)-methyl-L-glutaminyl-[peptide chain release factor] + S-adenosyl-L-homocysteine + H(+)</text>
        <dbReference type="Rhea" id="RHEA:42896"/>
        <dbReference type="Rhea" id="RHEA-COMP:10271"/>
        <dbReference type="Rhea" id="RHEA-COMP:10272"/>
        <dbReference type="ChEBI" id="CHEBI:15378"/>
        <dbReference type="ChEBI" id="CHEBI:30011"/>
        <dbReference type="ChEBI" id="CHEBI:57856"/>
        <dbReference type="ChEBI" id="CHEBI:59789"/>
        <dbReference type="ChEBI" id="CHEBI:61891"/>
        <dbReference type="EC" id="2.1.1.297"/>
    </reaction>
</comment>
<name>A0A6N7QT82_9GAMM</name>
<evidence type="ECO:0000256" key="4">
    <source>
        <dbReference type="ARBA" id="ARBA00048391"/>
    </source>
</evidence>
<evidence type="ECO:0000259" key="6">
    <source>
        <dbReference type="Pfam" id="PF05175"/>
    </source>
</evidence>
<gene>
    <name evidence="5 8" type="primary">prmC</name>
    <name evidence="8" type="ORF">GH984_07850</name>
</gene>
<dbReference type="PROSITE" id="PS00092">
    <property type="entry name" value="N6_MTASE"/>
    <property type="match status" value="1"/>
</dbReference>
<keyword evidence="1 5" id="KW-0489">Methyltransferase</keyword>
<dbReference type="EMBL" id="WJPP01000004">
    <property type="protein sequence ID" value="MRH78619.1"/>
    <property type="molecule type" value="Genomic_DNA"/>
</dbReference>
<protein>
    <recommendedName>
        <fullName evidence="5">Release factor glutamine methyltransferase</fullName>
        <shortName evidence="5">RF MTase</shortName>
        <ecNumber evidence="5">2.1.1.297</ecNumber>
    </recommendedName>
    <alternativeName>
        <fullName evidence="5">N5-glutamine methyltransferase PrmC</fullName>
    </alternativeName>
    <alternativeName>
        <fullName evidence="5">Protein-(glutamine-N5) MTase PrmC</fullName>
    </alternativeName>
    <alternativeName>
        <fullName evidence="5">Protein-glutamine N-methyltransferase PrmC</fullName>
    </alternativeName>
</protein>
<sequence length="272" mass="29747">MAQARQAGLLALKGQQSSARLDVDCLLAAATGLSRSQILAFGERLLSYVEDEQFSALLDRRQRGEPIAHLLGQRDFIDFTLKVAPCVLIPRPETEHLVEAALEQPADRVLDLGTGSGCIAIALARAWPESTIHAVDYSTEALAIAQQNAQALKVEHISFFTGDWYEPVAQYRYDLIVSNPPYMGLNEPELQQGDVQFEPSLALTSGTDGLSALRQIIAGAAARLNARGRLWVEHGYQQAKAVRDLMAAHDLVNIETRYDLAGQERITGGRAQ</sequence>
<proteinExistence type="inferred from homology"/>
<dbReference type="InterPro" id="IPR040758">
    <property type="entry name" value="PrmC_N"/>
</dbReference>
<dbReference type="PANTHER" id="PTHR18895">
    <property type="entry name" value="HEMK METHYLTRANSFERASE"/>
    <property type="match status" value="1"/>
</dbReference>
<evidence type="ECO:0000256" key="3">
    <source>
        <dbReference type="ARBA" id="ARBA00022691"/>
    </source>
</evidence>
<dbReference type="SUPFAM" id="SSF53335">
    <property type="entry name" value="S-adenosyl-L-methionine-dependent methyltransferases"/>
    <property type="match status" value="1"/>
</dbReference>
<keyword evidence="9" id="KW-1185">Reference proteome</keyword>
<dbReference type="Gene3D" id="3.40.50.150">
    <property type="entry name" value="Vaccinia Virus protein VP39"/>
    <property type="match status" value="1"/>
</dbReference>
<evidence type="ECO:0000256" key="2">
    <source>
        <dbReference type="ARBA" id="ARBA00022679"/>
    </source>
</evidence>
<dbReference type="Gene3D" id="1.10.8.10">
    <property type="entry name" value="DNA helicase RuvA subunit, C-terminal domain"/>
    <property type="match status" value="1"/>
</dbReference>